<sequence>MKKVIIGLLMVFFLVVETFAATGESYLNKYMMMAVKKGDIATIRLLKEKGANLNIKDRKGNSLLMLSIYLGYDDIFEYLVKNGANYLLTDNSGRSPLILSIYLDRGNMINYMLDSGLLEGLNIKDISGKTALMIAVAKGDKKLVTKLLKLGANPNEKDKLGRTPLAEAMDLNLPEITKILLENQGKANHSIDKERDLLRYATFSGDAGIIRNMLAEKRETTESDSKYAIVIIERNIFLKKY</sequence>
<dbReference type="EMBL" id="AP027059">
    <property type="protein sequence ID" value="BDU49862.1"/>
    <property type="molecule type" value="Genomic_DNA"/>
</dbReference>
<proteinExistence type="predicted"/>
<evidence type="ECO:0008006" key="6">
    <source>
        <dbReference type="Google" id="ProtNLM"/>
    </source>
</evidence>
<feature type="repeat" description="ANK" evidence="3">
    <location>
        <begin position="59"/>
        <end position="91"/>
    </location>
</feature>
<dbReference type="RefSeq" id="WP_307904804.1">
    <property type="nucleotide sequence ID" value="NZ_AP027059.1"/>
</dbReference>
<keyword evidence="1" id="KW-0677">Repeat</keyword>
<dbReference type="InterPro" id="IPR036770">
    <property type="entry name" value="Ankyrin_rpt-contain_sf"/>
</dbReference>
<dbReference type="KEGG" id="haby:HLVA_04310"/>
<keyword evidence="5" id="KW-1185">Reference proteome</keyword>
<dbReference type="PANTHER" id="PTHR24198:SF188">
    <property type="entry name" value="ANKYRIN REPEAT DOMAIN 55"/>
    <property type="match status" value="1"/>
</dbReference>
<dbReference type="PROSITE" id="PS50297">
    <property type="entry name" value="ANK_REP_REGION"/>
    <property type="match status" value="1"/>
</dbReference>
<dbReference type="Pfam" id="PF12796">
    <property type="entry name" value="Ank_2"/>
    <property type="match status" value="2"/>
</dbReference>
<evidence type="ECO:0000313" key="5">
    <source>
        <dbReference type="Proteomes" id="UP001321582"/>
    </source>
</evidence>
<dbReference type="InterPro" id="IPR002110">
    <property type="entry name" value="Ankyrin_rpt"/>
</dbReference>
<dbReference type="PANTHER" id="PTHR24198">
    <property type="entry name" value="ANKYRIN REPEAT AND PROTEIN KINASE DOMAIN-CONTAINING PROTEIN"/>
    <property type="match status" value="1"/>
</dbReference>
<accession>A0AAU9DC48</accession>
<evidence type="ECO:0000256" key="3">
    <source>
        <dbReference type="PROSITE-ProRule" id="PRU00023"/>
    </source>
</evidence>
<dbReference type="PROSITE" id="PS50088">
    <property type="entry name" value="ANK_REPEAT"/>
    <property type="match status" value="3"/>
</dbReference>
<dbReference type="Gene3D" id="1.25.40.20">
    <property type="entry name" value="Ankyrin repeat-containing domain"/>
    <property type="match status" value="1"/>
</dbReference>
<name>A0AAU9DC48_9FUSO</name>
<dbReference type="SMART" id="SM00248">
    <property type="entry name" value="ANK"/>
    <property type="match status" value="6"/>
</dbReference>
<reference evidence="4 5" key="1">
    <citation type="submission" date="2022-11" db="EMBL/GenBank/DDBJ databases">
        <title>Haliovirga abyssi gen. nov., sp. nov., a mesophilic fermentative bacterium isolated from the Iheya North hydrothermal field and the proposal of Haliovirgaceae fam. nov.</title>
        <authorList>
            <person name="Miyazaki U."/>
            <person name="Tame A."/>
            <person name="Miyazaki J."/>
            <person name="Takai K."/>
            <person name="Sawayama S."/>
            <person name="Kitajima M."/>
            <person name="Okamoto A."/>
            <person name="Nakagawa S."/>
        </authorList>
    </citation>
    <scope>NUCLEOTIDE SEQUENCE [LARGE SCALE GENOMIC DNA]</scope>
    <source>
        <strain evidence="4 5">IC12</strain>
    </source>
</reference>
<protein>
    <recommendedName>
        <fullName evidence="6">Ankyrin repeat domain-containing protein</fullName>
    </recommendedName>
</protein>
<dbReference type="AlphaFoldDB" id="A0AAU9DC48"/>
<dbReference type="SUPFAM" id="SSF48403">
    <property type="entry name" value="Ankyrin repeat"/>
    <property type="match status" value="1"/>
</dbReference>
<evidence type="ECO:0000256" key="2">
    <source>
        <dbReference type="ARBA" id="ARBA00023043"/>
    </source>
</evidence>
<feature type="repeat" description="ANK" evidence="3">
    <location>
        <begin position="31"/>
        <end position="58"/>
    </location>
</feature>
<dbReference type="Proteomes" id="UP001321582">
    <property type="component" value="Chromosome"/>
</dbReference>
<gene>
    <name evidence="4" type="ORF">HLVA_04310</name>
</gene>
<keyword evidence="2 3" id="KW-0040">ANK repeat</keyword>
<feature type="repeat" description="ANK" evidence="3">
    <location>
        <begin position="127"/>
        <end position="159"/>
    </location>
</feature>
<evidence type="ECO:0000256" key="1">
    <source>
        <dbReference type="ARBA" id="ARBA00022737"/>
    </source>
</evidence>
<dbReference type="GO" id="GO:0005737">
    <property type="term" value="C:cytoplasm"/>
    <property type="evidence" value="ECO:0007669"/>
    <property type="project" value="TreeGrafter"/>
</dbReference>
<organism evidence="4 5">
    <name type="scientific">Haliovirga abyssi</name>
    <dbReference type="NCBI Taxonomy" id="2996794"/>
    <lineage>
        <taxon>Bacteria</taxon>
        <taxon>Fusobacteriati</taxon>
        <taxon>Fusobacteriota</taxon>
        <taxon>Fusobacteriia</taxon>
        <taxon>Fusobacteriales</taxon>
        <taxon>Haliovirgaceae</taxon>
        <taxon>Haliovirga</taxon>
    </lineage>
</organism>
<evidence type="ECO:0000313" key="4">
    <source>
        <dbReference type="EMBL" id="BDU49862.1"/>
    </source>
</evidence>